<evidence type="ECO:0000256" key="1">
    <source>
        <dbReference type="RuleBase" id="RU366018"/>
    </source>
</evidence>
<dbReference type="PANTHER" id="PTHR21497">
    <property type="entry name" value="UBIQUITIN LIGASE E3 ALPHA-RELATED"/>
    <property type="match status" value="1"/>
</dbReference>
<keyword evidence="1" id="KW-0833">Ubl conjugation pathway</keyword>
<keyword evidence="1" id="KW-0862">Zinc</keyword>
<dbReference type="EC" id="2.3.2.27" evidence="1"/>
<gene>
    <name evidence="4" type="ORF">CBRE1094_LOCUS23584</name>
</gene>
<comment type="catalytic activity">
    <reaction evidence="1">
        <text>S-ubiquitinyl-[E2 ubiquitin-conjugating enzyme]-L-cysteine + [acceptor protein]-L-lysine = [E2 ubiquitin-conjugating enzyme]-L-cysteine + N(6)-ubiquitinyl-[acceptor protein]-L-lysine.</text>
        <dbReference type="EC" id="2.3.2.27"/>
    </reaction>
</comment>
<keyword evidence="1" id="KW-0863">Zinc-finger</keyword>
<comment type="similarity">
    <text evidence="1">Belongs to the E3 ubiquitin-protein ligase UBR1-like family.</text>
</comment>
<dbReference type="GO" id="GO:0005737">
    <property type="term" value="C:cytoplasm"/>
    <property type="evidence" value="ECO:0007669"/>
    <property type="project" value="TreeGrafter"/>
</dbReference>
<dbReference type="PANTHER" id="PTHR21497:SF24">
    <property type="entry name" value="E3 UBIQUITIN-PROTEIN LIGASE UBR1"/>
    <property type="match status" value="1"/>
</dbReference>
<proteinExistence type="inferred from homology"/>
<accession>A0A7S2GY09</accession>
<evidence type="ECO:0000313" key="4">
    <source>
        <dbReference type="EMBL" id="CAD9474890.1"/>
    </source>
</evidence>
<keyword evidence="1" id="KW-0479">Metal-binding</keyword>
<dbReference type="GO" id="GO:0008270">
    <property type="term" value="F:zinc ion binding"/>
    <property type="evidence" value="ECO:0007669"/>
    <property type="project" value="UniProtKB-UniRule"/>
</dbReference>
<dbReference type="UniPathway" id="UPA00143"/>
<sequence>MTDIAVLLLSAMPPSSPSAARDLFSMLAFAVVAQECLRTCQPHAVSSAAASSASASASTDPPSVDGIAQEGGADEDAADEEALVALRAQLAEEARVAVDDAAPNGTALRAAVVTASRRFAFVGALYIEALATPFEPGAAEALVAPLPLPSAANLLASPHALRLIKAWAASLTHSLPSGVQPSVPRLLPPRPSLPTLQLQEMPRDFASLTALLHNRTCHACHERPHEPALCLLCGALLCAGNTCRRQREADEGVHGEVEPGECTRHARSCGLGVGIFALVHQCVTLLVDDWRSTYHASLYLDAHNEEDRNLRRGKPLFLNQPRQAALHRLWLAQAVPLEVARSRAASTSVIRPNYY</sequence>
<comment type="function">
    <text evidence="1">Ubiquitin ligase protein which is a component of the N-end rule pathway. Recognizes and binds to proteins bearing specific N-terminal residues that are destabilizing according to the N-end rule, leading to their ubiquitination and subsequent degradation.</text>
</comment>
<dbReference type="InterPro" id="IPR039164">
    <property type="entry name" value="UBR1-like"/>
</dbReference>
<dbReference type="EMBL" id="HBGU01043219">
    <property type="protein sequence ID" value="CAD9474890.1"/>
    <property type="molecule type" value="Transcribed_RNA"/>
</dbReference>
<dbReference type="GO" id="GO:0000151">
    <property type="term" value="C:ubiquitin ligase complex"/>
    <property type="evidence" value="ECO:0007669"/>
    <property type="project" value="TreeGrafter"/>
</dbReference>
<protein>
    <recommendedName>
        <fullName evidence="1">E3 ubiquitin-protein ligase</fullName>
        <ecNumber evidence="1">2.3.2.27</ecNumber>
    </recommendedName>
</protein>
<dbReference type="GO" id="GO:0071596">
    <property type="term" value="P:ubiquitin-dependent protein catabolic process via the N-end rule pathway"/>
    <property type="evidence" value="ECO:0007669"/>
    <property type="project" value="UniProtKB-UniRule"/>
</dbReference>
<keyword evidence="1" id="KW-0808">Transferase</keyword>
<feature type="domain" description="E3 ubiquitin-protein ligase UBR-like C-terminal" evidence="3">
    <location>
        <begin position="137"/>
        <end position="331"/>
    </location>
</feature>
<dbReference type="GO" id="GO:0016567">
    <property type="term" value="P:protein ubiquitination"/>
    <property type="evidence" value="ECO:0007669"/>
    <property type="project" value="UniProtKB-UniRule"/>
</dbReference>
<dbReference type="InterPro" id="IPR044046">
    <property type="entry name" value="E3_ligase_UBR-like_C"/>
</dbReference>
<name>A0A7S2GY09_9EUKA</name>
<dbReference type="GO" id="GO:0061630">
    <property type="term" value="F:ubiquitin protein ligase activity"/>
    <property type="evidence" value="ECO:0007669"/>
    <property type="project" value="UniProtKB-UniRule"/>
</dbReference>
<reference evidence="4" key="1">
    <citation type="submission" date="2021-01" db="EMBL/GenBank/DDBJ databases">
        <authorList>
            <person name="Corre E."/>
            <person name="Pelletier E."/>
            <person name="Niang G."/>
            <person name="Scheremetjew M."/>
            <person name="Finn R."/>
            <person name="Kale V."/>
            <person name="Holt S."/>
            <person name="Cochrane G."/>
            <person name="Meng A."/>
            <person name="Brown T."/>
            <person name="Cohen L."/>
        </authorList>
    </citation>
    <scope>NUCLEOTIDE SEQUENCE</scope>
    <source>
        <strain evidence="4">UTEX LB 985</strain>
    </source>
</reference>
<organism evidence="4">
    <name type="scientific">Haptolina brevifila</name>
    <dbReference type="NCBI Taxonomy" id="156173"/>
    <lineage>
        <taxon>Eukaryota</taxon>
        <taxon>Haptista</taxon>
        <taxon>Haptophyta</taxon>
        <taxon>Prymnesiophyceae</taxon>
        <taxon>Prymnesiales</taxon>
        <taxon>Prymnesiaceae</taxon>
        <taxon>Haptolina</taxon>
    </lineage>
</organism>
<feature type="region of interest" description="Disordered" evidence="2">
    <location>
        <begin position="51"/>
        <end position="73"/>
    </location>
</feature>
<evidence type="ECO:0000259" key="3">
    <source>
        <dbReference type="Pfam" id="PF18995"/>
    </source>
</evidence>
<dbReference type="Pfam" id="PF18995">
    <property type="entry name" value="PRT6_C"/>
    <property type="match status" value="1"/>
</dbReference>
<evidence type="ECO:0000256" key="2">
    <source>
        <dbReference type="SAM" id="MobiDB-lite"/>
    </source>
</evidence>
<dbReference type="AlphaFoldDB" id="A0A7S2GY09"/>
<comment type="pathway">
    <text evidence="1">Protein modification; protein ubiquitination.</text>
</comment>